<keyword evidence="3" id="KW-1185">Reference proteome</keyword>
<organism evidence="2 3">
    <name type="scientific">Sphingomonas sinipercae</name>
    <dbReference type="NCBI Taxonomy" id="2714944"/>
    <lineage>
        <taxon>Bacteria</taxon>
        <taxon>Pseudomonadati</taxon>
        <taxon>Pseudomonadota</taxon>
        <taxon>Alphaproteobacteria</taxon>
        <taxon>Sphingomonadales</taxon>
        <taxon>Sphingomonadaceae</taxon>
        <taxon>Sphingomonas</taxon>
    </lineage>
</organism>
<dbReference type="Pfam" id="PF00903">
    <property type="entry name" value="Glyoxalase"/>
    <property type="match status" value="2"/>
</dbReference>
<evidence type="ECO:0000313" key="2">
    <source>
        <dbReference type="EMBL" id="QIL01721.1"/>
    </source>
</evidence>
<dbReference type="KEGG" id="ssin:G7078_02250"/>
<protein>
    <submittedName>
        <fullName evidence="2">VOC family protein</fullName>
    </submittedName>
</protein>
<evidence type="ECO:0000313" key="3">
    <source>
        <dbReference type="Proteomes" id="UP000502502"/>
    </source>
</evidence>
<dbReference type="RefSeq" id="WP_166092551.1">
    <property type="nucleotide sequence ID" value="NZ_CP049871.1"/>
</dbReference>
<gene>
    <name evidence="2" type="ORF">G7078_02250</name>
</gene>
<dbReference type="EMBL" id="CP049871">
    <property type="protein sequence ID" value="QIL01721.1"/>
    <property type="molecule type" value="Genomic_DNA"/>
</dbReference>
<reference evidence="2 3" key="1">
    <citation type="submission" date="2020-03" db="EMBL/GenBank/DDBJ databases">
        <title>Sphingomonas sp. nov., isolated from fish.</title>
        <authorList>
            <person name="Hyun D.-W."/>
            <person name="Bae J.-W."/>
        </authorList>
    </citation>
    <scope>NUCLEOTIDE SEQUENCE [LARGE SCALE GENOMIC DNA]</scope>
    <source>
        <strain evidence="2 3">HDW15C</strain>
    </source>
</reference>
<name>A0A6G7ZL67_9SPHN</name>
<dbReference type="Gene3D" id="3.10.180.10">
    <property type="entry name" value="2,3-Dihydroxybiphenyl 1,2-Dioxygenase, domain 1"/>
    <property type="match status" value="2"/>
</dbReference>
<proteinExistence type="predicted"/>
<feature type="domain" description="VOC" evidence="1">
    <location>
        <begin position="144"/>
        <end position="262"/>
    </location>
</feature>
<evidence type="ECO:0000259" key="1">
    <source>
        <dbReference type="PROSITE" id="PS51819"/>
    </source>
</evidence>
<dbReference type="InterPro" id="IPR037523">
    <property type="entry name" value="VOC_core"/>
</dbReference>
<accession>A0A6G7ZL67</accession>
<feature type="domain" description="VOC" evidence="1">
    <location>
        <begin position="7"/>
        <end position="126"/>
    </location>
</feature>
<dbReference type="SUPFAM" id="SSF54593">
    <property type="entry name" value="Glyoxalase/Bleomycin resistance protein/Dihydroxybiphenyl dioxygenase"/>
    <property type="match status" value="2"/>
</dbReference>
<dbReference type="PANTHER" id="PTHR33993:SF14">
    <property type="entry name" value="GB|AAF24581.1"/>
    <property type="match status" value="1"/>
</dbReference>
<dbReference type="PANTHER" id="PTHR33993">
    <property type="entry name" value="GLYOXALASE-RELATED"/>
    <property type="match status" value="1"/>
</dbReference>
<dbReference type="CDD" id="cd07247">
    <property type="entry name" value="SgaA_N_like"/>
    <property type="match status" value="2"/>
</dbReference>
<dbReference type="InterPro" id="IPR004360">
    <property type="entry name" value="Glyas_Fos-R_dOase_dom"/>
</dbReference>
<dbReference type="PROSITE" id="PS51819">
    <property type="entry name" value="VOC"/>
    <property type="match status" value="2"/>
</dbReference>
<dbReference type="InterPro" id="IPR052164">
    <property type="entry name" value="Anthracycline_SecMetBiosynth"/>
</dbReference>
<dbReference type="InterPro" id="IPR029068">
    <property type="entry name" value="Glyas_Bleomycin-R_OHBP_Dase"/>
</dbReference>
<dbReference type="Proteomes" id="UP000502502">
    <property type="component" value="Chromosome"/>
</dbReference>
<dbReference type="AlphaFoldDB" id="A0A6G7ZL67"/>
<sequence length="269" mass="29002">MTNPHGSFIWYELMTSDAKAAGDFYGAVVGGWTFGEPMPGPVDYRAIQRSDGGNAGGVLQLDDSMRSKGARPAWLGYIGVDDLDAEVAAVERDGGKTMMPPWDVPGIGRLAMVADPQGAPFYLMKPTPPPGQEGKSSDVFSYDQAEHVRWNELATTDCDGAVDFYTRHYGWRQEGDMDMGEMGKYRFIHQGGGMIGAIMRKPPQMPASSWSFYIGVDDIDRAATAVKAGSGQVLMGPHQIPGGEYSLNGIDPQGASFGLVGPRRQGENK</sequence>